<reference evidence="3" key="1">
    <citation type="submission" date="2022-01" db="EMBL/GenBank/DDBJ databases">
        <authorList>
            <person name="Wang Y."/>
        </authorList>
    </citation>
    <scope>NUCLEOTIDE SEQUENCE</scope>
    <source>
        <strain evidence="3">WB101</strain>
    </source>
</reference>
<dbReference type="Proteomes" id="UP001165366">
    <property type="component" value="Unassembled WGS sequence"/>
</dbReference>
<dbReference type="SUPFAM" id="SSF52833">
    <property type="entry name" value="Thioredoxin-like"/>
    <property type="match status" value="1"/>
</dbReference>
<keyword evidence="1" id="KW-0732">Signal</keyword>
<proteinExistence type="predicted"/>
<name>A0ABS9K8F8_9BACT</name>
<evidence type="ECO:0000259" key="2">
    <source>
        <dbReference type="Pfam" id="PF03190"/>
    </source>
</evidence>
<dbReference type="Gene3D" id="3.40.30.10">
    <property type="entry name" value="Glutaredoxin"/>
    <property type="match status" value="1"/>
</dbReference>
<dbReference type="PANTHER" id="PTHR15337">
    <property type="entry name" value="ANTERIOR GRADIENT PROTEIN-RELATED"/>
    <property type="match status" value="1"/>
</dbReference>
<organism evidence="3 4">
    <name type="scientific">Rhodohalobacter sulfatireducens</name>
    <dbReference type="NCBI Taxonomy" id="2911366"/>
    <lineage>
        <taxon>Bacteria</taxon>
        <taxon>Pseudomonadati</taxon>
        <taxon>Balneolota</taxon>
        <taxon>Balneolia</taxon>
        <taxon>Balneolales</taxon>
        <taxon>Balneolaceae</taxon>
        <taxon>Rhodohalobacter</taxon>
    </lineage>
</organism>
<dbReference type="RefSeq" id="WP_237851988.1">
    <property type="nucleotide sequence ID" value="NZ_JAKLWS010000001.1"/>
</dbReference>
<feature type="domain" description="Spermatogenesis-associated protein 20-like TRX" evidence="2">
    <location>
        <begin position="30"/>
        <end position="134"/>
    </location>
</feature>
<dbReference type="InterPro" id="IPR004879">
    <property type="entry name" value="Ssp411-like_TRX"/>
</dbReference>
<dbReference type="InterPro" id="IPR036249">
    <property type="entry name" value="Thioredoxin-like_sf"/>
</dbReference>
<dbReference type="EMBL" id="JAKLWS010000001">
    <property type="protein sequence ID" value="MCG2587142.1"/>
    <property type="molecule type" value="Genomic_DNA"/>
</dbReference>
<evidence type="ECO:0000313" key="4">
    <source>
        <dbReference type="Proteomes" id="UP001165366"/>
    </source>
</evidence>
<gene>
    <name evidence="3" type="ORF">L6773_01095</name>
</gene>
<sequence length="160" mass="18135">MNRKVIIGLLVAAFIGVYAFYSFQQITPQEIENAPEWIPLETAQAQAANENKLIMIDIFEVGCQFCRAMEREVYPSPSVRAVLDRDFVPVKINGHSENMITYNGEQMTEQQFASEMGVTAYPFTVIMDSEGNVIDSRRGYMNIVNFSSFLRSTVEKKAQT</sequence>
<dbReference type="PANTHER" id="PTHR15337:SF11">
    <property type="entry name" value="THIOREDOXIN DOMAIN-CONTAINING PROTEIN"/>
    <property type="match status" value="1"/>
</dbReference>
<protein>
    <submittedName>
        <fullName evidence="3">DUF255 domain-containing protein</fullName>
    </submittedName>
</protein>
<keyword evidence="4" id="KW-1185">Reference proteome</keyword>
<accession>A0ABS9K8F8</accession>
<dbReference type="InterPro" id="IPR051099">
    <property type="entry name" value="AGR/TXD"/>
</dbReference>
<evidence type="ECO:0000313" key="3">
    <source>
        <dbReference type="EMBL" id="MCG2587142.1"/>
    </source>
</evidence>
<evidence type="ECO:0000256" key="1">
    <source>
        <dbReference type="ARBA" id="ARBA00022729"/>
    </source>
</evidence>
<comment type="caution">
    <text evidence="3">The sequence shown here is derived from an EMBL/GenBank/DDBJ whole genome shotgun (WGS) entry which is preliminary data.</text>
</comment>
<dbReference type="Pfam" id="PF03190">
    <property type="entry name" value="Thioredox_DsbH"/>
    <property type="match status" value="1"/>
</dbReference>
<reference evidence="3" key="2">
    <citation type="submission" date="2024-05" db="EMBL/GenBank/DDBJ databases">
        <title>Rhodohalobacter halophilus gen. nov., sp. nov., a moderately halophilic member of the family Balneolaceae.</title>
        <authorList>
            <person name="Xia J."/>
        </authorList>
    </citation>
    <scope>NUCLEOTIDE SEQUENCE</scope>
    <source>
        <strain evidence="3">WB101</strain>
    </source>
</reference>